<dbReference type="Proteomes" id="UP000187209">
    <property type="component" value="Unassembled WGS sequence"/>
</dbReference>
<sequence length="224" mass="26377">MSTDLRASESLFGGKGSHSTLEQSRDLQIMFEYETLIYYSPSGVIVIPDMKSIHIWYGIVFVRSGIYKDQVYKFLIDMPNDYPNSAPKVTFISPVFHPLIDPVTYELNLIPKFPIWRPKKDFVFMILRYIKSVFIQKGFWTSKDSKNHAAFVLKDEEVLYMEEMIKTSRNKSDGKKHDAWIYRVTGAEENEDTRKILEAFKKVHGEEDLNNFFDWLDDKYTRKN</sequence>
<dbReference type="PROSITE" id="PS50127">
    <property type="entry name" value="UBC_2"/>
    <property type="match status" value="1"/>
</dbReference>
<organism evidence="2 3">
    <name type="scientific">Stentor coeruleus</name>
    <dbReference type="NCBI Taxonomy" id="5963"/>
    <lineage>
        <taxon>Eukaryota</taxon>
        <taxon>Sar</taxon>
        <taxon>Alveolata</taxon>
        <taxon>Ciliophora</taxon>
        <taxon>Postciliodesmatophora</taxon>
        <taxon>Heterotrichea</taxon>
        <taxon>Heterotrichida</taxon>
        <taxon>Stentoridae</taxon>
        <taxon>Stentor</taxon>
    </lineage>
</organism>
<dbReference type="SUPFAM" id="SSF54495">
    <property type="entry name" value="UBC-like"/>
    <property type="match status" value="1"/>
</dbReference>
<comment type="caution">
    <text evidence="2">The sequence shown here is derived from an EMBL/GenBank/DDBJ whole genome shotgun (WGS) entry which is preliminary data.</text>
</comment>
<feature type="domain" description="UBC core" evidence="1">
    <location>
        <begin position="24"/>
        <end position="173"/>
    </location>
</feature>
<keyword evidence="3" id="KW-1185">Reference proteome</keyword>
<evidence type="ECO:0000313" key="2">
    <source>
        <dbReference type="EMBL" id="OMJ70255.1"/>
    </source>
</evidence>
<gene>
    <name evidence="2" type="ORF">SteCoe_31824</name>
</gene>
<dbReference type="EMBL" id="MPUH01001107">
    <property type="protein sequence ID" value="OMJ70255.1"/>
    <property type="molecule type" value="Genomic_DNA"/>
</dbReference>
<dbReference type="InterPro" id="IPR000608">
    <property type="entry name" value="UBC"/>
</dbReference>
<dbReference type="InterPro" id="IPR016135">
    <property type="entry name" value="UBQ-conjugating_enzyme/RWD"/>
</dbReference>
<dbReference type="Pfam" id="PF00179">
    <property type="entry name" value="UQ_con"/>
    <property type="match status" value="1"/>
</dbReference>
<name>A0A1R2B0M4_9CILI</name>
<reference evidence="2 3" key="1">
    <citation type="submission" date="2016-11" db="EMBL/GenBank/DDBJ databases">
        <title>The macronuclear genome of Stentor coeruleus: a giant cell with tiny introns.</title>
        <authorList>
            <person name="Slabodnick M."/>
            <person name="Ruby J.G."/>
            <person name="Reiff S.B."/>
            <person name="Swart E.C."/>
            <person name="Gosai S."/>
            <person name="Prabakaran S."/>
            <person name="Witkowska E."/>
            <person name="Larue G.E."/>
            <person name="Fisher S."/>
            <person name="Freeman R.M."/>
            <person name="Gunawardena J."/>
            <person name="Chu W."/>
            <person name="Stover N.A."/>
            <person name="Gregory B.D."/>
            <person name="Nowacki M."/>
            <person name="Derisi J."/>
            <person name="Roy S.W."/>
            <person name="Marshall W.F."/>
            <person name="Sood P."/>
        </authorList>
    </citation>
    <scope>NUCLEOTIDE SEQUENCE [LARGE SCALE GENOMIC DNA]</scope>
    <source>
        <strain evidence="2">WM001</strain>
    </source>
</reference>
<dbReference type="OrthoDB" id="5596422at2759"/>
<dbReference type="Gene3D" id="3.10.110.10">
    <property type="entry name" value="Ubiquitin Conjugating Enzyme"/>
    <property type="match status" value="1"/>
</dbReference>
<dbReference type="CDD" id="cd23814">
    <property type="entry name" value="UEV_AKTIP"/>
    <property type="match status" value="1"/>
</dbReference>
<dbReference type="AlphaFoldDB" id="A0A1R2B0M4"/>
<dbReference type="SMART" id="SM00212">
    <property type="entry name" value="UBCc"/>
    <property type="match status" value="1"/>
</dbReference>
<proteinExistence type="predicted"/>
<protein>
    <recommendedName>
        <fullName evidence="1">UBC core domain-containing protein</fullName>
    </recommendedName>
</protein>
<evidence type="ECO:0000313" key="3">
    <source>
        <dbReference type="Proteomes" id="UP000187209"/>
    </source>
</evidence>
<evidence type="ECO:0000259" key="1">
    <source>
        <dbReference type="PROSITE" id="PS50127"/>
    </source>
</evidence>
<accession>A0A1R2B0M4</accession>